<proteinExistence type="inferred from homology"/>
<dbReference type="GO" id="GO:0006826">
    <property type="term" value="P:iron ion transport"/>
    <property type="evidence" value="ECO:0007669"/>
    <property type="project" value="UniProtKB-KW"/>
</dbReference>
<dbReference type="InterPro" id="IPR036942">
    <property type="entry name" value="Beta-barrel_TonB_sf"/>
</dbReference>
<evidence type="ECO:0000256" key="5">
    <source>
        <dbReference type="ARBA" id="ARBA00022692"/>
    </source>
</evidence>
<dbReference type="InterPro" id="IPR039426">
    <property type="entry name" value="TonB-dep_rcpt-like"/>
</dbReference>
<name>A0A2K2FTY0_9SPHN</name>
<evidence type="ECO:0000256" key="13">
    <source>
        <dbReference type="SAM" id="SignalP"/>
    </source>
</evidence>
<feature type="domain" description="TonB-dependent receptor plug" evidence="15">
    <location>
        <begin position="49"/>
        <end position="155"/>
    </location>
</feature>
<evidence type="ECO:0000256" key="4">
    <source>
        <dbReference type="ARBA" id="ARBA00022496"/>
    </source>
</evidence>
<evidence type="ECO:0000256" key="9">
    <source>
        <dbReference type="ARBA" id="ARBA00023136"/>
    </source>
</evidence>
<evidence type="ECO:0000256" key="7">
    <source>
        <dbReference type="ARBA" id="ARBA00023065"/>
    </source>
</evidence>
<organism evidence="16 17">
    <name type="scientific">Novosphingobium guangzhouense</name>
    <dbReference type="NCBI Taxonomy" id="1850347"/>
    <lineage>
        <taxon>Bacteria</taxon>
        <taxon>Pseudomonadati</taxon>
        <taxon>Pseudomonadota</taxon>
        <taxon>Alphaproteobacteria</taxon>
        <taxon>Sphingomonadales</taxon>
        <taxon>Sphingomonadaceae</taxon>
        <taxon>Novosphingobium</taxon>
    </lineage>
</organism>
<dbReference type="AlphaFoldDB" id="A0A2K2FTY0"/>
<evidence type="ECO:0000256" key="8">
    <source>
        <dbReference type="ARBA" id="ARBA00023077"/>
    </source>
</evidence>
<evidence type="ECO:0000256" key="2">
    <source>
        <dbReference type="ARBA" id="ARBA00022448"/>
    </source>
</evidence>
<keyword evidence="10 11" id="KW-0998">Cell outer membrane</keyword>
<evidence type="ECO:0008006" key="18">
    <source>
        <dbReference type="Google" id="ProtNLM"/>
    </source>
</evidence>
<dbReference type="GO" id="GO:0009279">
    <property type="term" value="C:cell outer membrane"/>
    <property type="evidence" value="ECO:0007669"/>
    <property type="project" value="UniProtKB-SubCell"/>
</dbReference>
<keyword evidence="3 11" id="KW-1134">Transmembrane beta strand</keyword>
<dbReference type="PANTHER" id="PTHR32552:SF81">
    <property type="entry name" value="TONB-DEPENDENT OUTER MEMBRANE RECEPTOR"/>
    <property type="match status" value="1"/>
</dbReference>
<keyword evidence="9 11" id="KW-0472">Membrane</keyword>
<dbReference type="PANTHER" id="PTHR32552">
    <property type="entry name" value="FERRICHROME IRON RECEPTOR-RELATED"/>
    <property type="match status" value="1"/>
</dbReference>
<protein>
    <recommendedName>
        <fullName evidence="18">TonB-dependent receptor</fullName>
    </recommendedName>
</protein>
<comment type="caution">
    <text evidence="16">The sequence shown here is derived from an EMBL/GenBank/DDBJ whole genome shotgun (WGS) entry which is preliminary data.</text>
</comment>
<keyword evidence="6" id="KW-0408">Iron</keyword>
<dbReference type="SUPFAM" id="SSF56935">
    <property type="entry name" value="Porins"/>
    <property type="match status" value="1"/>
</dbReference>
<dbReference type="Proteomes" id="UP000236327">
    <property type="component" value="Unassembled WGS sequence"/>
</dbReference>
<dbReference type="PROSITE" id="PS52016">
    <property type="entry name" value="TONB_DEPENDENT_REC_3"/>
    <property type="match status" value="1"/>
</dbReference>
<evidence type="ECO:0000259" key="15">
    <source>
        <dbReference type="Pfam" id="PF07715"/>
    </source>
</evidence>
<keyword evidence="8 12" id="KW-0798">TonB box</keyword>
<accession>A0A2K2FTY0</accession>
<dbReference type="EMBL" id="LYMM01000084">
    <property type="protein sequence ID" value="PNU02236.1"/>
    <property type="molecule type" value="Genomic_DNA"/>
</dbReference>
<keyword evidence="17" id="KW-1185">Reference proteome</keyword>
<dbReference type="Pfam" id="PF07715">
    <property type="entry name" value="Plug"/>
    <property type="match status" value="1"/>
</dbReference>
<evidence type="ECO:0000256" key="10">
    <source>
        <dbReference type="ARBA" id="ARBA00023237"/>
    </source>
</evidence>
<keyword evidence="5 11" id="KW-0812">Transmembrane</keyword>
<evidence type="ECO:0000256" key="1">
    <source>
        <dbReference type="ARBA" id="ARBA00004571"/>
    </source>
</evidence>
<feature type="chain" id="PRO_5014413615" description="TonB-dependent receptor" evidence="13">
    <location>
        <begin position="22"/>
        <end position="723"/>
    </location>
</feature>
<keyword evidence="13" id="KW-0732">Signal</keyword>
<dbReference type="Pfam" id="PF00593">
    <property type="entry name" value="TonB_dep_Rec_b-barrel"/>
    <property type="match status" value="1"/>
</dbReference>
<keyword evidence="7" id="KW-0406">Ion transport</keyword>
<dbReference type="Gene3D" id="2.40.170.20">
    <property type="entry name" value="TonB-dependent receptor, beta-barrel domain"/>
    <property type="match status" value="1"/>
</dbReference>
<evidence type="ECO:0000256" key="11">
    <source>
        <dbReference type="PROSITE-ProRule" id="PRU01360"/>
    </source>
</evidence>
<dbReference type="InterPro" id="IPR012910">
    <property type="entry name" value="Plug_dom"/>
</dbReference>
<comment type="similarity">
    <text evidence="11 12">Belongs to the TonB-dependent receptor family.</text>
</comment>
<reference evidence="16 17" key="1">
    <citation type="submission" date="2016-05" db="EMBL/GenBank/DDBJ databases">
        <title>Complete genome sequence of Novosphingobium guangzhouense SA925(T).</title>
        <authorList>
            <person name="Sha S."/>
        </authorList>
    </citation>
    <scope>NUCLEOTIDE SEQUENCE [LARGE SCALE GENOMIC DNA]</scope>
    <source>
        <strain evidence="16 17">SA925</strain>
    </source>
</reference>
<keyword evidence="2 11" id="KW-0813">Transport</keyword>
<evidence type="ECO:0000256" key="6">
    <source>
        <dbReference type="ARBA" id="ARBA00023004"/>
    </source>
</evidence>
<evidence type="ECO:0000256" key="12">
    <source>
        <dbReference type="RuleBase" id="RU003357"/>
    </source>
</evidence>
<gene>
    <name evidence="16" type="ORF">A8V01_10240</name>
</gene>
<evidence type="ECO:0000259" key="14">
    <source>
        <dbReference type="Pfam" id="PF00593"/>
    </source>
</evidence>
<feature type="signal peptide" evidence="13">
    <location>
        <begin position="1"/>
        <end position="21"/>
    </location>
</feature>
<sequence length="723" mass="77489">MRKSTLFAGAVLACQASVAAAQTSADKAAIPNEATNEIVVTAQKRSERLLDVPMSVSAISGVQLTSSGVFSTVNLQQTTPGVVTVNNGFGFLPIIRGIQSTGTSPGDETNVAVYLDDISLGTPIAGFFDLADIERIEVLKGPQGTLYGRNATGGAIKIVTRKPSFDTQGSLSLDYGFHYRELRANAYLTGKIADGVAGSISGAVRRGRGFIKGIAGNEGEYYGAPKNYMVRGKLLIEPTSDFSAVLSADSWKQQNDSVFISMVKDGLNPFPDPGSVANTPYRYASVTQPKADLKGYGFSLDMNWQLGEDIGLRSLTGYRHVEVQSQSDTDRTNLPTGSNQLSQYQNGFSQEFNLSGGTDRRITWLIGAFYWHSDAGNPYFRTISGDSPGGTIVSNFTSKMKSEAYAGFADVTANFGQVHVTGGLRYNSETKTFHWQNLVNLAAAPVDREQTWNSTTWRGIARYDISGDANIYVSASTGFKSGVYNAYSPLGIPVDPEKVTAFEAGTKARVGSINLTFAAYAYKYSDIQVSAYSFVGTPPTLQLTLSNAASAKMRGLEFNADGKLGAGFSFNAGMGWEPTARYSRFTTSQVVAPIPGATGPVISQVLVPYDSSGSRLVRTPKVTANLRLNYAGEIAGGALDGSISTSYASAKNWQPGNFSREGGFVLVNANLGWTEPGGRFTFSVWGNNLTNTEYYTDYVPNVRGDSVKFAPKREVGIGARYAF</sequence>
<evidence type="ECO:0000313" key="16">
    <source>
        <dbReference type="EMBL" id="PNU02236.1"/>
    </source>
</evidence>
<evidence type="ECO:0000313" key="17">
    <source>
        <dbReference type="Proteomes" id="UP000236327"/>
    </source>
</evidence>
<keyword evidence="4" id="KW-0410">Iron transport</keyword>
<comment type="subcellular location">
    <subcellularLocation>
        <location evidence="1 11">Cell outer membrane</location>
        <topology evidence="1 11">Multi-pass membrane protein</topology>
    </subcellularLocation>
</comment>
<dbReference type="InterPro" id="IPR000531">
    <property type="entry name" value="Beta-barrel_TonB"/>
</dbReference>
<evidence type="ECO:0000256" key="3">
    <source>
        <dbReference type="ARBA" id="ARBA00022452"/>
    </source>
</evidence>
<feature type="domain" description="TonB-dependent receptor-like beta-barrel" evidence="14">
    <location>
        <begin position="263"/>
        <end position="689"/>
    </location>
</feature>